<proteinExistence type="predicted"/>
<dbReference type="AlphaFoldDB" id="A0A4P9WKY1"/>
<name>A0A4P9WKY1_9FUNG</name>
<sequence length="379" mass="39827">MPAAASMIFKIRATADFLAPSSPQDQLLSFRSGQAFYVLATDVGKGVYFVSTQYATPFSRTAVSGTVPISHFESVDLMSRDSAPGTKAAAAPAAAAAAPAPPAPAAASSSGPHLARRASEPANVREKRGHAASTRSQAPQAEAPSPSPHGIARRTLSLGSQNAAPLPPRPFTRPAATGDEYAFIAADPIQSLDLSVSTAATSSASTLRFGIRVARQVHTHVVRRTAEELMQLHGLLLRSGPTGLPRFPAALRPAATSCRMRSSAAKELETYLASLCNPHISAGTSGILARFFAPRNQEEAEIIEFAGVRRDSGTSVTSPGKEKSTGPVGVGMASSRMEKQAKYGKARLPTPPETEGWDAFDFLDSYASRTPSARGERFL</sequence>
<dbReference type="InterPro" id="IPR036871">
    <property type="entry name" value="PX_dom_sf"/>
</dbReference>
<accession>A0A4P9WKY1</accession>
<evidence type="ECO:0000256" key="1">
    <source>
        <dbReference type="SAM" id="MobiDB-lite"/>
    </source>
</evidence>
<dbReference type="GO" id="GO:0035091">
    <property type="term" value="F:phosphatidylinositol binding"/>
    <property type="evidence" value="ECO:0007669"/>
    <property type="project" value="InterPro"/>
</dbReference>
<keyword evidence="3" id="KW-1185">Reference proteome</keyword>
<dbReference type="Proteomes" id="UP000269721">
    <property type="component" value="Unassembled WGS sequence"/>
</dbReference>
<feature type="compositionally biased region" description="Low complexity" evidence="1">
    <location>
        <begin position="89"/>
        <end position="98"/>
    </location>
</feature>
<evidence type="ECO:0000313" key="3">
    <source>
        <dbReference type="Proteomes" id="UP000269721"/>
    </source>
</evidence>
<reference evidence="3" key="1">
    <citation type="journal article" date="2018" name="Nat. Microbiol.">
        <title>Leveraging single-cell genomics to expand the fungal tree of life.</title>
        <authorList>
            <person name="Ahrendt S.R."/>
            <person name="Quandt C.A."/>
            <person name="Ciobanu D."/>
            <person name="Clum A."/>
            <person name="Salamov A."/>
            <person name="Andreopoulos B."/>
            <person name="Cheng J.F."/>
            <person name="Woyke T."/>
            <person name="Pelin A."/>
            <person name="Henrissat B."/>
            <person name="Reynolds N.K."/>
            <person name="Benny G.L."/>
            <person name="Smith M.E."/>
            <person name="James T.Y."/>
            <person name="Grigoriev I.V."/>
        </authorList>
    </citation>
    <scope>NUCLEOTIDE SEQUENCE [LARGE SCALE GENOMIC DNA]</scope>
</reference>
<feature type="region of interest" description="Disordered" evidence="1">
    <location>
        <begin position="311"/>
        <end position="356"/>
    </location>
</feature>
<feature type="compositionally biased region" description="Basic and acidic residues" evidence="1">
    <location>
        <begin position="117"/>
        <end position="126"/>
    </location>
</feature>
<gene>
    <name evidence="2" type="ORF">BDK51DRAFT_33182</name>
</gene>
<dbReference type="EMBL" id="KZ994154">
    <property type="protein sequence ID" value="RKO93669.1"/>
    <property type="molecule type" value="Genomic_DNA"/>
</dbReference>
<dbReference type="OrthoDB" id="2147938at2759"/>
<protein>
    <recommendedName>
        <fullName evidence="4">PX domain-containing protein</fullName>
    </recommendedName>
</protein>
<evidence type="ECO:0008006" key="4">
    <source>
        <dbReference type="Google" id="ProtNLM"/>
    </source>
</evidence>
<dbReference type="Gene3D" id="3.30.1520.10">
    <property type="entry name" value="Phox-like domain"/>
    <property type="match status" value="1"/>
</dbReference>
<feature type="region of interest" description="Disordered" evidence="1">
    <location>
        <begin position="89"/>
        <end position="153"/>
    </location>
</feature>
<evidence type="ECO:0000313" key="2">
    <source>
        <dbReference type="EMBL" id="RKO93669.1"/>
    </source>
</evidence>
<organism evidence="2 3">
    <name type="scientific">Blyttiomyces helicus</name>
    <dbReference type="NCBI Taxonomy" id="388810"/>
    <lineage>
        <taxon>Eukaryota</taxon>
        <taxon>Fungi</taxon>
        <taxon>Fungi incertae sedis</taxon>
        <taxon>Chytridiomycota</taxon>
        <taxon>Chytridiomycota incertae sedis</taxon>
        <taxon>Chytridiomycetes</taxon>
        <taxon>Chytridiomycetes incertae sedis</taxon>
        <taxon>Blyttiomyces</taxon>
    </lineage>
</organism>
<dbReference type="SUPFAM" id="SSF64268">
    <property type="entry name" value="PX domain"/>
    <property type="match status" value="1"/>
</dbReference>